<dbReference type="EMBL" id="MGGL01000019">
    <property type="protein sequence ID" value="OGM25815.1"/>
    <property type="molecule type" value="Genomic_DNA"/>
</dbReference>
<accession>A0A1F7YH18</accession>
<evidence type="ECO:0000313" key="3">
    <source>
        <dbReference type="EMBL" id="OGM25815.1"/>
    </source>
</evidence>
<evidence type="ECO:0000256" key="2">
    <source>
        <dbReference type="SAM" id="SignalP"/>
    </source>
</evidence>
<evidence type="ECO:0000256" key="1">
    <source>
        <dbReference type="SAM" id="MobiDB-lite"/>
    </source>
</evidence>
<sequence>MKLKKTIATGAALLGLLLNSGIAFAAADAEATVGDDGDSSSYTEDNDYLKIDVDNHGHVDNLDAGVGVSGANFQDGNDDDGEILTGDADGHGTSDNFVNSTMGEISEEEEGSDAEASVGEDGFADAEAYDNDVLKVYIDNWAEVDNLTLGAAVSGLNFQYCNDDNNVIDTGDSDATASALNELNSTWLAISGGHTASATATVGDDGDASAYAEDNDYFKVKIDNHADLDNASIALAISGGNAQFGNDDDNEITTGSSTASSSANNYLNTSVVMIGDLGGGATATSDVGEDTALAGGGCAECGGQDGCHEDKCLSSDAEAYDNDTVKVYVDNNADVDNTSAAIAVSGGNVQSGNDDGGSIDTGASSGTSCSNNTVNSTWISIGDNTLPEGGSEPCSL</sequence>
<dbReference type="AlphaFoldDB" id="A0A1F7YH18"/>
<gene>
    <name evidence="3" type="ORF">A2628_00660</name>
</gene>
<dbReference type="Proteomes" id="UP000179221">
    <property type="component" value="Unassembled WGS sequence"/>
</dbReference>
<proteinExistence type="predicted"/>
<reference evidence="3 4" key="1">
    <citation type="journal article" date="2016" name="Nat. Commun.">
        <title>Thousands of microbial genomes shed light on interconnected biogeochemical processes in an aquifer system.</title>
        <authorList>
            <person name="Anantharaman K."/>
            <person name="Brown C.T."/>
            <person name="Hug L.A."/>
            <person name="Sharon I."/>
            <person name="Castelle C.J."/>
            <person name="Probst A.J."/>
            <person name="Thomas B.C."/>
            <person name="Singh A."/>
            <person name="Wilkins M.J."/>
            <person name="Karaoz U."/>
            <person name="Brodie E.L."/>
            <person name="Williams K.H."/>
            <person name="Hubbard S.S."/>
            <person name="Banfield J.F."/>
        </authorList>
    </citation>
    <scope>NUCLEOTIDE SEQUENCE [LARGE SCALE GENOMIC DNA]</scope>
</reference>
<feature type="region of interest" description="Disordered" evidence="1">
    <location>
        <begin position="346"/>
        <end position="369"/>
    </location>
</feature>
<organism evidence="3 4">
    <name type="scientific">Candidatus Woesebacteria bacterium RIFCSPHIGHO2_01_FULL_40_22</name>
    <dbReference type="NCBI Taxonomy" id="1802499"/>
    <lineage>
        <taxon>Bacteria</taxon>
        <taxon>Candidatus Woeseibacteriota</taxon>
    </lineage>
</organism>
<keyword evidence="2" id="KW-0732">Signal</keyword>
<name>A0A1F7YH18_9BACT</name>
<feature type="chain" id="PRO_5009533809" evidence="2">
    <location>
        <begin position="26"/>
        <end position="396"/>
    </location>
</feature>
<evidence type="ECO:0000313" key="4">
    <source>
        <dbReference type="Proteomes" id="UP000179221"/>
    </source>
</evidence>
<feature type="signal peptide" evidence="2">
    <location>
        <begin position="1"/>
        <end position="25"/>
    </location>
</feature>
<comment type="caution">
    <text evidence="3">The sequence shown here is derived from an EMBL/GenBank/DDBJ whole genome shotgun (WGS) entry which is preliminary data.</text>
</comment>
<protein>
    <submittedName>
        <fullName evidence="3">Uncharacterized protein</fullName>
    </submittedName>
</protein>